<dbReference type="InterPro" id="IPR008984">
    <property type="entry name" value="SMAD_FHA_dom_sf"/>
</dbReference>
<comment type="similarity">
    <text evidence="8">Belongs to the Nibrin family.</text>
</comment>
<dbReference type="GO" id="GO:0000724">
    <property type="term" value="P:double-strand break repair via homologous recombination"/>
    <property type="evidence" value="ECO:0007669"/>
    <property type="project" value="TreeGrafter"/>
</dbReference>
<dbReference type="Pfam" id="PF00498">
    <property type="entry name" value="FHA"/>
    <property type="match status" value="1"/>
</dbReference>
<comment type="caution">
    <text evidence="11">The sequence shown here is derived from an EMBL/GenBank/DDBJ whole genome shotgun (WGS) entry which is preliminary data.</text>
</comment>
<keyword evidence="7" id="KW-0131">Cell cycle</keyword>
<evidence type="ECO:0000256" key="1">
    <source>
        <dbReference type="ARBA" id="ARBA00004123"/>
    </source>
</evidence>
<keyword evidence="3" id="KW-0158">Chromosome</keyword>
<evidence type="ECO:0000256" key="2">
    <source>
        <dbReference type="ARBA" id="ARBA00004286"/>
    </source>
</evidence>
<dbReference type="InterPro" id="IPR000253">
    <property type="entry name" value="FHA_dom"/>
</dbReference>
<comment type="subcellular location">
    <subcellularLocation>
        <location evidence="2">Chromosome</location>
    </subcellularLocation>
    <subcellularLocation>
        <location evidence="1">Nucleus</location>
    </subcellularLocation>
</comment>
<feature type="region of interest" description="Disordered" evidence="9">
    <location>
        <begin position="149"/>
        <end position="169"/>
    </location>
</feature>
<evidence type="ECO:0000256" key="7">
    <source>
        <dbReference type="ARBA" id="ARBA00023306"/>
    </source>
</evidence>
<keyword evidence="5" id="KW-0234">DNA repair</keyword>
<dbReference type="GO" id="GO:0005694">
    <property type="term" value="C:chromosome"/>
    <property type="evidence" value="ECO:0007669"/>
    <property type="project" value="UniProtKB-SubCell"/>
</dbReference>
<dbReference type="InterPro" id="IPR040227">
    <property type="entry name" value="Nibrin-rel"/>
</dbReference>
<evidence type="ECO:0000256" key="8">
    <source>
        <dbReference type="ARBA" id="ARBA00044757"/>
    </source>
</evidence>
<sequence>MVWGLFPSDPHSGEDGYYIFCKGTYKVGRKGCEVIINKDKGVSRVHAEIYVDSMATPNANISKLDVIPAPVRIRDGSKYGTVITRSVGLKEKIHEFPNKEANMKDGDLISFGTGNATYRFSLVPLVFFVYCSGKVSPSLEDKVSAIDEGRSYEGGSNERDSGGSDEGDLPKRDLGLSSGDLMKGDQAKGALNEVYVLVEGKLLLDSLGISLHYSSTLFYICKKIGNGCFGTTLIMATFEAGNVSLAKRRCTCACISKKWSPECTHVLVDGLVPVKEDLVDAVAAKKQILLDSWVEVNDYLLLPVADGVATLQ</sequence>
<gene>
    <name evidence="11" type="ORF">RJ641_022025</name>
</gene>
<reference evidence="11 12" key="1">
    <citation type="submission" date="2023-12" db="EMBL/GenBank/DDBJ databases">
        <title>A high-quality genome assembly for Dillenia turbinata (Dilleniales).</title>
        <authorList>
            <person name="Chanderbali A."/>
        </authorList>
    </citation>
    <scope>NUCLEOTIDE SEQUENCE [LARGE SCALE GENOMIC DNA]</scope>
    <source>
        <strain evidence="11">LSX21</strain>
        <tissue evidence="11">Leaf</tissue>
    </source>
</reference>
<dbReference type="PANTHER" id="PTHR12162:SF0">
    <property type="entry name" value="NIBRIN"/>
    <property type="match status" value="1"/>
</dbReference>
<dbReference type="GO" id="GO:0003684">
    <property type="term" value="F:damaged DNA binding"/>
    <property type="evidence" value="ECO:0007669"/>
    <property type="project" value="TreeGrafter"/>
</dbReference>
<name>A0AAN8UGP0_9MAGN</name>
<evidence type="ECO:0000256" key="6">
    <source>
        <dbReference type="ARBA" id="ARBA00023242"/>
    </source>
</evidence>
<evidence type="ECO:0000256" key="3">
    <source>
        <dbReference type="ARBA" id="ARBA00022454"/>
    </source>
</evidence>
<keyword evidence="4" id="KW-0227">DNA damage</keyword>
<evidence type="ECO:0000259" key="10">
    <source>
        <dbReference type="PROSITE" id="PS50006"/>
    </source>
</evidence>
<dbReference type="SUPFAM" id="SSF49879">
    <property type="entry name" value="SMAD/FHA domain"/>
    <property type="match status" value="1"/>
</dbReference>
<keyword evidence="12" id="KW-1185">Reference proteome</keyword>
<dbReference type="AlphaFoldDB" id="A0AAN8UGP0"/>
<dbReference type="Proteomes" id="UP001370490">
    <property type="component" value="Unassembled WGS sequence"/>
</dbReference>
<dbReference type="Gene3D" id="2.60.200.20">
    <property type="match status" value="1"/>
</dbReference>
<protein>
    <submittedName>
        <fullName evidence="11">Forkhead-associated (FHA) domain</fullName>
    </submittedName>
</protein>
<evidence type="ECO:0000313" key="12">
    <source>
        <dbReference type="Proteomes" id="UP001370490"/>
    </source>
</evidence>
<dbReference type="CDD" id="cd22667">
    <property type="entry name" value="FHA_NBN"/>
    <property type="match status" value="1"/>
</dbReference>
<evidence type="ECO:0000256" key="4">
    <source>
        <dbReference type="ARBA" id="ARBA00022763"/>
    </source>
</evidence>
<feature type="domain" description="FHA" evidence="10">
    <location>
        <begin position="25"/>
        <end position="84"/>
    </location>
</feature>
<evidence type="ECO:0000256" key="9">
    <source>
        <dbReference type="SAM" id="MobiDB-lite"/>
    </source>
</evidence>
<proteinExistence type="inferred from homology"/>
<dbReference type="GO" id="GO:0007095">
    <property type="term" value="P:mitotic G2 DNA damage checkpoint signaling"/>
    <property type="evidence" value="ECO:0007669"/>
    <property type="project" value="InterPro"/>
</dbReference>
<keyword evidence="6" id="KW-0539">Nucleus</keyword>
<dbReference type="PANTHER" id="PTHR12162">
    <property type="entry name" value="NIBRIN-RELATED"/>
    <property type="match status" value="1"/>
</dbReference>
<dbReference type="PROSITE" id="PS50006">
    <property type="entry name" value="FHA_DOMAIN"/>
    <property type="match status" value="1"/>
</dbReference>
<dbReference type="FunFam" id="2.60.200.20:FF:000017">
    <property type="entry name" value="Nibrin"/>
    <property type="match status" value="1"/>
</dbReference>
<organism evidence="11 12">
    <name type="scientific">Dillenia turbinata</name>
    <dbReference type="NCBI Taxonomy" id="194707"/>
    <lineage>
        <taxon>Eukaryota</taxon>
        <taxon>Viridiplantae</taxon>
        <taxon>Streptophyta</taxon>
        <taxon>Embryophyta</taxon>
        <taxon>Tracheophyta</taxon>
        <taxon>Spermatophyta</taxon>
        <taxon>Magnoliopsida</taxon>
        <taxon>eudicotyledons</taxon>
        <taxon>Gunneridae</taxon>
        <taxon>Pentapetalae</taxon>
        <taxon>Dilleniales</taxon>
        <taxon>Dilleniaceae</taxon>
        <taxon>Dillenia</taxon>
    </lineage>
</organism>
<evidence type="ECO:0000256" key="5">
    <source>
        <dbReference type="ARBA" id="ARBA00023204"/>
    </source>
</evidence>
<dbReference type="GO" id="GO:0030870">
    <property type="term" value="C:Mre11 complex"/>
    <property type="evidence" value="ECO:0007669"/>
    <property type="project" value="InterPro"/>
</dbReference>
<dbReference type="EMBL" id="JBAMMX010000027">
    <property type="protein sequence ID" value="KAK6912424.1"/>
    <property type="molecule type" value="Genomic_DNA"/>
</dbReference>
<accession>A0AAN8UGP0</accession>
<evidence type="ECO:0000313" key="11">
    <source>
        <dbReference type="EMBL" id="KAK6912424.1"/>
    </source>
</evidence>